<reference evidence="2" key="1">
    <citation type="submission" date="2016-01" db="EMBL/GenBank/DDBJ databases">
        <title>Reference transcriptome for the parasite Schistocephalus solidus: insights into the molecular evolution of parasitism.</title>
        <authorList>
            <person name="Hebert F.O."/>
            <person name="Grambauer S."/>
            <person name="Barber I."/>
            <person name="Landry C.R."/>
            <person name="Aubin-Horth N."/>
        </authorList>
    </citation>
    <scope>NUCLEOTIDE SEQUENCE</scope>
</reference>
<accession>A0A0X3PEU6</accession>
<dbReference type="InterPro" id="IPR013766">
    <property type="entry name" value="Thioredoxin_domain"/>
</dbReference>
<dbReference type="SUPFAM" id="SSF52833">
    <property type="entry name" value="Thioredoxin-like"/>
    <property type="match status" value="1"/>
</dbReference>
<dbReference type="InterPro" id="IPR036249">
    <property type="entry name" value="Thioredoxin-like_sf"/>
</dbReference>
<evidence type="ECO:0000313" key="2">
    <source>
        <dbReference type="EMBL" id="JAP46672.1"/>
    </source>
</evidence>
<organism evidence="2">
    <name type="scientific">Schistocephalus solidus</name>
    <name type="common">Tapeworm</name>
    <dbReference type="NCBI Taxonomy" id="70667"/>
    <lineage>
        <taxon>Eukaryota</taxon>
        <taxon>Metazoa</taxon>
        <taxon>Spiralia</taxon>
        <taxon>Lophotrochozoa</taxon>
        <taxon>Platyhelminthes</taxon>
        <taxon>Cestoda</taxon>
        <taxon>Eucestoda</taxon>
        <taxon>Diphyllobothriidea</taxon>
        <taxon>Diphyllobothriidae</taxon>
        <taxon>Schistocephalus</taxon>
    </lineage>
</organism>
<dbReference type="CDD" id="cd02947">
    <property type="entry name" value="TRX_family"/>
    <property type="match status" value="1"/>
</dbReference>
<feature type="non-terminal residue" evidence="2">
    <location>
        <position position="112"/>
    </location>
</feature>
<dbReference type="AlphaFoldDB" id="A0A0X3PEU6"/>
<dbReference type="EMBL" id="GEEE01016553">
    <property type="protein sequence ID" value="JAP46672.1"/>
    <property type="molecule type" value="Transcribed_RNA"/>
</dbReference>
<gene>
    <name evidence="2" type="primary">THIO</name>
    <name evidence="2" type="ORF">TR97794</name>
</gene>
<protein>
    <submittedName>
        <fullName evidence="2">Thioredoxin</fullName>
    </submittedName>
</protein>
<sequence>MDRHLRHTFFQSSNYNVTLWCRLFADQFLFCIHHNLIIPIISILHRHMSTSGQVKLINAAELPAILEKNTYVLVNFFTSWLAASYEVAPIIEKLAKKYSKIKFVTVDVSKNQ</sequence>
<evidence type="ECO:0000259" key="1">
    <source>
        <dbReference type="Pfam" id="PF00085"/>
    </source>
</evidence>
<dbReference type="Gene3D" id="3.40.30.10">
    <property type="entry name" value="Glutaredoxin"/>
    <property type="match status" value="1"/>
</dbReference>
<feature type="domain" description="Thioredoxin" evidence="1">
    <location>
        <begin position="57"/>
        <end position="112"/>
    </location>
</feature>
<dbReference type="Pfam" id="PF00085">
    <property type="entry name" value="Thioredoxin"/>
    <property type="match status" value="1"/>
</dbReference>
<proteinExistence type="predicted"/>
<name>A0A0X3PEU6_SCHSO</name>